<keyword evidence="6" id="KW-1015">Disulfide bond</keyword>
<evidence type="ECO:0000259" key="12">
    <source>
        <dbReference type="PROSITE" id="PS50835"/>
    </source>
</evidence>
<dbReference type="InterPro" id="IPR036179">
    <property type="entry name" value="Ig-like_dom_sf"/>
</dbReference>
<feature type="transmembrane region" description="Helical" evidence="10">
    <location>
        <begin position="186"/>
        <end position="206"/>
    </location>
</feature>
<evidence type="ECO:0000256" key="2">
    <source>
        <dbReference type="ARBA" id="ARBA00022692"/>
    </source>
</evidence>
<feature type="chain" id="PRO_5042018432" description="Ig-like domain-containing protein" evidence="11">
    <location>
        <begin position="18"/>
        <end position="230"/>
    </location>
</feature>
<evidence type="ECO:0000313" key="14">
    <source>
        <dbReference type="Proteomes" id="UP001221898"/>
    </source>
</evidence>
<dbReference type="InterPro" id="IPR013106">
    <property type="entry name" value="Ig_V-set"/>
</dbReference>
<keyword evidence="2 10" id="KW-0812">Transmembrane</keyword>
<dbReference type="PANTHER" id="PTHR46608:SF3">
    <property type="entry name" value="T-CELL IMMUNOGLOBULIN AND MUCIN DOMAIN-CONTAINING PROTEIN 4"/>
    <property type="match status" value="1"/>
</dbReference>
<keyword evidence="14" id="KW-1185">Reference proteome</keyword>
<evidence type="ECO:0000256" key="5">
    <source>
        <dbReference type="ARBA" id="ARBA00023136"/>
    </source>
</evidence>
<keyword evidence="7" id="KW-0325">Glycoprotein</keyword>
<feature type="domain" description="Ig-like" evidence="12">
    <location>
        <begin position="31"/>
        <end position="113"/>
    </location>
</feature>
<dbReference type="InterPro" id="IPR003599">
    <property type="entry name" value="Ig_sub"/>
</dbReference>
<gene>
    <name evidence="13" type="ORF">AAFF_G00310290</name>
</gene>
<evidence type="ECO:0000256" key="11">
    <source>
        <dbReference type="SAM" id="SignalP"/>
    </source>
</evidence>
<evidence type="ECO:0000256" key="6">
    <source>
        <dbReference type="ARBA" id="ARBA00023157"/>
    </source>
</evidence>
<dbReference type="GO" id="GO:0043277">
    <property type="term" value="P:apoptotic cell clearance"/>
    <property type="evidence" value="ECO:0007669"/>
    <property type="project" value="TreeGrafter"/>
</dbReference>
<evidence type="ECO:0000256" key="7">
    <source>
        <dbReference type="ARBA" id="ARBA00023180"/>
    </source>
</evidence>
<feature type="signal peptide" evidence="11">
    <location>
        <begin position="1"/>
        <end position="17"/>
    </location>
</feature>
<evidence type="ECO:0000313" key="13">
    <source>
        <dbReference type="EMBL" id="KAJ8406141.1"/>
    </source>
</evidence>
<dbReference type="GO" id="GO:0016020">
    <property type="term" value="C:membrane"/>
    <property type="evidence" value="ECO:0007669"/>
    <property type="project" value="UniProtKB-SubCell"/>
</dbReference>
<dbReference type="SMART" id="SM00409">
    <property type="entry name" value="IG"/>
    <property type="match status" value="1"/>
</dbReference>
<keyword evidence="3 11" id="KW-0732">Signal</keyword>
<dbReference type="PANTHER" id="PTHR46608">
    <property type="entry name" value="T-CELL IMMUNOGLOBULIN AND MUCIN DOMAIN-CONTAINING PROTEIN 4"/>
    <property type="match status" value="1"/>
</dbReference>
<evidence type="ECO:0000256" key="1">
    <source>
        <dbReference type="ARBA" id="ARBA00004479"/>
    </source>
</evidence>
<evidence type="ECO:0000256" key="3">
    <source>
        <dbReference type="ARBA" id="ARBA00022729"/>
    </source>
</evidence>
<dbReference type="InterPro" id="IPR013783">
    <property type="entry name" value="Ig-like_fold"/>
</dbReference>
<evidence type="ECO:0000256" key="9">
    <source>
        <dbReference type="ARBA" id="ARBA00038203"/>
    </source>
</evidence>
<comment type="similarity">
    <text evidence="9">Belongs to the immunoglobulin superfamily. TIM family.</text>
</comment>
<accession>A0AAD7SP62</accession>
<dbReference type="GO" id="GO:0001786">
    <property type="term" value="F:phosphatidylserine binding"/>
    <property type="evidence" value="ECO:0007669"/>
    <property type="project" value="TreeGrafter"/>
</dbReference>
<sequence length="230" mass="25064">MLILCIVFYCITSSTMSVCESSMQMLIGNTGDNVTLPCSYNVKAHDRTDMCWGKAKVPASKCSNTIISTDGDKVNFRKLERYQLLRGVMEGDVSLTIINVTENDSGIYGCRVEIPGLFNDLKRNFNLIIVKGTPVSNSPVTTANMPLPNTGQGEWTTPAADTGSLDGLLVVLVQAQDISQTFKENAVRMGAVLFVLGLILIAFLGLRRSQKNKCRSAHLDHSALDVQVTN</sequence>
<evidence type="ECO:0000256" key="4">
    <source>
        <dbReference type="ARBA" id="ARBA00022989"/>
    </source>
</evidence>
<dbReference type="EMBL" id="JAINUG010000045">
    <property type="protein sequence ID" value="KAJ8406141.1"/>
    <property type="molecule type" value="Genomic_DNA"/>
</dbReference>
<dbReference type="AlphaFoldDB" id="A0AAD7SP62"/>
<dbReference type="PROSITE" id="PS50835">
    <property type="entry name" value="IG_LIKE"/>
    <property type="match status" value="1"/>
</dbReference>
<dbReference type="Gene3D" id="2.60.40.10">
    <property type="entry name" value="Immunoglobulins"/>
    <property type="match status" value="1"/>
</dbReference>
<keyword evidence="4 10" id="KW-1133">Transmembrane helix</keyword>
<dbReference type="SUPFAM" id="SSF48726">
    <property type="entry name" value="Immunoglobulin"/>
    <property type="match status" value="1"/>
</dbReference>
<dbReference type="InterPro" id="IPR007110">
    <property type="entry name" value="Ig-like_dom"/>
</dbReference>
<comment type="subcellular location">
    <subcellularLocation>
        <location evidence="1">Membrane</location>
        <topology evidence="1">Single-pass type I membrane protein</topology>
    </subcellularLocation>
</comment>
<name>A0AAD7SP62_9TELE</name>
<dbReference type="FunFam" id="2.60.40.10:FF:000774">
    <property type="entry name" value="Hepatitis A virus cellular receptor 1"/>
    <property type="match status" value="1"/>
</dbReference>
<evidence type="ECO:0000256" key="10">
    <source>
        <dbReference type="SAM" id="Phobius"/>
    </source>
</evidence>
<keyword evidence="5 10" id="KW-0472">Membrane</keyword>
<dbReference type="Pfam" id="PF07686">
    <property type="entry name" value="V-set"/>
    <property type="match status" value="1"/>
</dbReference>
<reference evidence="13" key="1">
    <citation type="journal article" date="2023" name="Science">
        <title>Genome structures resolve the early diversification of teleost fishes.</title>
        <authorList>
            <person name="Parey E."/>
            <person name="Louis A."/>
            <person name="Montfort J."/>
            <person name="Bouchez O."/>
            <person name="Roques C."/>
            <person name="Iampietro C."/>
            <person name="Lluch J."/>
            <person name="Castinel A."/>
            <person name="Donnadieu C."/>
            <person name="Desvignes T."/>
            <person name="Floi Bucao C."/>
            <person name="Jouanno E."/>
            <person name="Wen M."/>
            <person name="Mejri S."/>
            <person name="Dirks R."/>
            <person name="Jansen H."/>
            <person name="Henkel C."/>
            <person name="Chen W.J."/>
            <person name="Zahm M."/>
            <person name="Cabau C."/>
            <person name="Klopp C."/>
            <person name="Thompson A.W."/>
            <person name="Robinson-Rechavi M."/>
            <person name="Braasch I."/>
            <person name="Lecointre G."/>
            <person name="Bobe J."/>
            <person name="Postlethwait J.H."/>
            <person name="Berthelot C."/>
            <person name="Roest Crollius H."/>
            <person name="Guiguen Y."/>
        </authorList>
    </citation>
    <scope>NUCLEOTIDE SEQUENCE</scope>
    <source>
        <strain evidence="13">NC1722</strain>
    </source>
</reference>
<proteinExistence type="inferred from homology"/>
<dbReference type="Proteomes" id="UP001221898">
    <property type="component" value="Unassembled WGS sequence"/>
</dbReference>
<comment type="caution">
    <text evidence="13">The sequence shown here is derived from an EMBL/GenBank/DDBJ whole genome shotgun (WGS) entry which is preliminary data.</text>
</comment>
<organism evidence="13 14">
    <name type="scientific">Aldrovandia affinis</name>
    <dbReference type="NCBI Taxonomy" id="143900"/>
    <lineage>
        <taxon>Eukaryota</taxon>
        <taxon>Metazoa</taxon>
        <taxon>Chordata</taxon>
        <taxon>Craniata</taxon>
        <taxon>Vertebrata</taxon>
        <taxon>Euteleostomi</taxon>
        <taxon>Actinopterygii</taxon>
        <taxon>Neopterygii</taxon>
        <taxon>Teleostei</taxon>
        <taxon>Notacanthiformes</taxon>
        <taxon>Halosauridae</taxon>
        <taxon>Aldrovandia</taxon>
    </lineage>
</organism>
<keyword evidence="8" id="KW-0393">Immunoglobulin domain</keyword>
<evidence type="ECO:0000256" key="8">
    <source>
        <dbReference type="ARBA" id="ARBA00023319"/>
    </source>
</evidence>
<protein>
    <recommendedName>
        <fullName evidence="12">Ig-like domain-containing protein</fullName>
    </recommendedName>
</protein>
<dbReference type="GO" id="GO:0060097">
    <property type="term" value="P:cytoskeletal rearrangement involved in phagocytosis, engulfment"/>
    <property type="evidence" value="ECO:0007669"/>
    <property type="project" value="TreeGrafter"/>
</dbReference>